<evidence type="ECO:0000313" key="3">
    <source>
        <dbReference type="EMBL" id="KIL79594.1"/>
    </source>
</evidence>
<accession>A0ABR5AXX5</accession>
<feature type="compositionally biased region" description="Low complexity" evidence="1">
    <location>
        <begin position="27"/>
        <end position="36"/>
    </location>
</feature>
<evidence type="ECO:0000313" key="4">
    <source>
        <dbReference type="Proteomes" id="UP000031982"/>
    </source>
</evidence>
<dbReference type="EMBL" id="JXLP01000002">
    <property type="protein sequence ID" value="KIL79594.1"/>
    <property type="molecule type" value="Genomic_DNA"/>
</dbReference>
<sequence length="134" mass="14763">MMKKLLLAILLCLALVGCNSADDNEAAETTGTTETTDATEETSDLSMDTFIEAFEGEGIEVDPEEKPAYSMIGAIDGIIFYNGNEPVKIYEYQSQEAMDEAEEGFPNLADWDKNGLFVIETNDQDAKDIFNNVE</sequence>
<feature type="signal peptide" evidence="2">
    <location>
        <begin position="1"/>
        <end position="21"/>
    </location>
</feature>
<reference evidence="3 4" key="1">
    <citation type="submission" date="2015-01" db="EMBL/GenBank/DDBJ databases">
        <title>Genome Assembly of Bacillus badius MTCC 1458.</title>
        <authorList>
            <person name="Verma A."/>
            <person name="Khatri I."/>
            <person name="Mual P."/>
            <person name="Subramanian S."/>
            <person name="Krishnamurthi S."/>
        </authorList>
    </citation>
    <scope>NUCLEOTIDE SEQUENCE [LARGE SCALE GENOMIC DNA]</scope>
    <source>
        <strain evidence="3 4">MTCC 1458</strain>
    </source>
</reference>
<keyword evidence="4" id="KW-1185">Reference proteome</keyword>
<keyword evidence="2" id="KW-0732">Signal</keyword>
<comment type="caution">
    <text evidence="3">The sequence shown here is derived from an EMBL/GenBank/DDBJ whole genome shotgun (WGS) entry which is preliminary data.</text>
</comment>
<feature type="chain" id="PRO_5047287389" description="Lipoprotein" evidence="2">
    <location>
        <begin position="22"/>
        <end position="134"/>
    </location>
</feature>
<gene>
    <name evidence="3" type="ORF">SD77_2048</name>
</gene>
<dbReference type="Proteomes" id="UP000031982">
    <property type="component" value="Unassembled WGS sequence"/>
</dbReference>
<evidence type="ECO:0000256" key="2">
    <source>
        <dbReference type="SAM" id="SignalP"/>
    </source>
</evidence>
<organism evidence="3 4">
    <name type="scientific">Bacillus badius</name>
    <dbReference type="NCBI Taxonomy" id="1455"/>
    <lineage>
        <taxon>Bacteria</taxon>
        <taxon>Bacillati</taxon>
        <taxon>Bacillota</taxon>
        <taxon>Bacilli</taxon>
        <taxon>Bacillales</taxon>
        <taxon>Bacillaceae</taxon>
        <taxon>Pseudobacillus</taxon>
    </lineage>
</organism>
<evidence type="ECO:0000256" key="1">
    <source>
        <dbReference type="SAM" id="MobiDB-lite"/>
    </source>
</evidence>
<protein>
    <recommendedName>
        <fullName evidence="5">Lipoprotein</fullName>
    </recommendedName>
</protein>
<proteinExistence type="predicted"/>
<feature type="region of interest" description="Disordered" evidence="1">
    <location>
        <begin position="23"/>
        <end position="43"/>
    </location>
</feature>
<name>A0ABR5AXX5_BACBA</name>
<dbReference type="PROSITE" id="PS51257">
    <property type="entry name" value="PROKAR_LIPOPROTEIN"/>
    <property type="match status" value="1"/>
</dbReference>
<evidence type="ECO:0008006" key="5">
    <source>
        <dbReference type="Google" id="ProtNLM"/>
    </source>
</evidence>
<dbReference type="RefSeq" id="WP_156141421.1">
    <property type="nucleotide sequence ID" value="NZ_CP082363.1"/>
</dbReference>